<keyword evidence="3" id="KW-1185">Reference proteome</keyword>
<feature type="compositionally biased region" description="Polar residues" evidence="1">
    <location>
        <begin position="330"/>
        <end position="341"/>
    </location>
</feature>
<dbReference type="eggNOG" id="ENOG502QYHN">
    <property type="taxonomic scope" value="Eukaryota"/>
</dbReference>
<feature type="compositionally biased region" description="Basic and acidic residues" evidence="1">
    <location>
        <begin position="31"/>
        <end position="51"/>
    </location>
</feature>
<evidence type="ECO:0000313" key="2">
    <source>
        <dbReference type="EMBL" id="CCC66690.1"/>
    </source>
</evidence>
<feature type="compositionally biased region" description="Polar residues" evidence="1">
    <location>
        <begin position="183"/>
        <end position="207"/>
    </location>
</feature>
<feature type="compositionally biased region" description="Polar residues" evidence="1">
    <location>
        <begin position="1188"/>
        <end position="1204"/>
    </location>
</feature>
<feature type="compositionally biased region" description="Polar residues" evidence="1">
    <location>
        <begin position="1356"/>
        <end position="1378"/>
    </location>
</feature>
<feature type="compositionally biased region" description="Polar residues" evidence="1">
    <location>
        <begin position="137"/>
        <end position="146"/>
    </location>
</feature>
<feature type="compositionally biased region" description="Polar residues" evidence="1">
    <location>
        <begin position="101"/>
        <end position="111"/>
    </location>
</feature>
<feature type="region of interest" description="Disordered" evidence="1">
    <location>
        <begin position="1172"/>
        <end position="1205"/>
    </location>
</feature>
<evidence type="ECO:0000256" key="1">
    <source>
        <dbReference type="SAM" id="MobiDB-lite"/>
    </source>
</evidence>
<dbReference type="SUPFAM" id="SSF52047">
    <property type="entry name" value="RNI-like"/>
    <property type="match status" value="1"/>
</dbReference>
<feature type="compositionally biased region" description="Polar residues" evidence="1">
    <location>
        <begin position="230"/>
        <end position="240"/>
    </location>
</feature>
<gene>
    <name evidence="2" type="primary">NCAS0A01310</name>
    <name evidence="2" type="ordered locus">NCAS_0A01310</name>
</gene>
<evidence type="ECO:0000313" key="3">
    <source>
        <dbReference type="Proteomes" id="UP000001640"/>
    </source>
</evidence>
<dbReference type="RefSeq" id="XP_003673082.1">
    <property type="nucleotide sequence ID" value="XM_003673034.1"/>
</dbReference>
<dbReference type="FunCoup" id="G0V5F4">
    <property type="interactions" value="160"/>
</dbReference>
<protein>
    <submittedName>
        <fullName evidence="2">Uncharacterized protein</fullName>
    </submittedName>
</protein>
<proteinExistence type="predicted"/>
<dbReference type="Proteomes" id="UP000001640">
    <property type="component" value="Chromosome 1"/>
</dbReference>
<name>G0V5F4_NAUCA</name>
<dbReference type="OrthoDB" id="8436363at2759"/>
<organism evidence="2 3">
    <name type="scientific">Naumovozyma castellii</name>
    <name type="common">Yeast</name>
    <name type="synonym">Saccharomyces castellii</name>
    <dbReference type="NCBI Taxonomy" id="27288"/>
    <lineage>
        <taxon>Eukaryota</taxon>
        <taxon>Fungi</taxon>
        <taxon>Dikarya</taxon>
        <taxon>Ascomycota</taxon>
        <taxon>Saccharomycotina</taxon>
        <taxon>Saccharomycetes</taxon>
        <taxon>Saccharomycetales</taxon>
        <taxon>Saccharomycetaceae</taxon>
        <taxon>Naumovozyma</taxon>
    </lineage>
</organism>
<dbReference type="InterPro" id="IPR032675">
    <property type="entry name" value="LRR_dom_sf"/>
</dbReference>
<dbReference type="GeneID" id="96900180"/>
<accession>G0V5F4</accession>
<dbReference type="EMBL" id="HE576752">
    <property type="protein sequence ID" value="CCC66690.1"/>
    <property type="molecule type" value="Genomic_DNA"/>
</dbReference>
<dbReference type="KEGG" id="ncs:NCAS_0A01310"/>
<dbReference type="GO" id="GO:0007026">
    <property type="term" value="P:negative regulation of microtubule depolymerization"/>
    <property type="evidence" value="ECO:0007669"/>
    <property type="project" value="EnsemblFungi"/>
</dbReference>
<dbReference type="GO" id="GO:0005200">
    <property type="term" value="F:structural constituent of cytoskeleton"/>
    <property type="evidence" value="ECO:0007669"/>
    <property type="project" value="EnsemblFungi"/>
</dbReference>
<feature type="compositionally biased region" description="Basic and acidic residues" evidence="1">
    <location>
        <begin position="208"/>
        <end position="225"/>
    </location>
</feature>
<sequence length="1423" mass="157984">MNSKDTQRLLKEHQIPSLDVDWLIRSTTKKNSNDITKESPRTEAITKEKVVAPKQGTTNERDPDRFKKRNSIATATVLPDPNTAGTEHHHHHHHHHEEETAQVSPSSSLPSADNLPLRRSKSISVGDSASHRRRGSLASSDESSLNKGEKKKLGFFRSLFSRKSPSPERVHTSPPRRRRSTVTANKNDFSPPVGTQPTLSQQNNNNIPKEKLFKDNYAVDHDREGVPLTRSRTQGATPSRGTHYEAEPYDFNDNDNMRGDDDDDEDYQDESNYRLIEFLKYYKQHGYSMNSFKEKKQNEIYQKRGHFSASFSLDGNQEVAPDENEGEAQHSYSNENVSSSPKKFDVKGRPLPSHPMRPRQPSAFKSTEGTNLVNGSDIYASKEDLKTSTSPNDKTSNKFGAFLKRVTSKGASNASAVNAVNDTSMGSLDIIDSKSSLFDPAKASVVPGLEDVKPLKHVSFSTNTYFNDPPQQICSKNPRKGEVEVKSNGSVIIHRLTPQERKKILESTSCGIVVGGSGQLKLLSTLQEQSAATPGSENINQKLLDEGKKPNETLIVDKEAAEMDDEQAEEDGNVNDSKKRSLVLAAAEAAAEARAQDAPNELKRTMTNNEEEVTVNKLASHLTIDKPMISRRSGTSLSLESMTSQDSVESDATVFPSPNLKIPYDVVYTRCCHLREILPIPATLKQLKPGSTDPIPLLQLRNPRPSMVEIWSFSDFLSIAPVSCLSLDGVSLTVDMLKVLLASLSAKRNLEKISLRNTPLDDEGWKLLCYFISKSRSLVSIDLTMVPHIKTNVQKPSKSSLKSNIIRMECDLDNRTKRNWNLLAGSIAMKGGLEELVVSGVKMSLNHFKNFIEVACISTERLGLAYNNLSKEQCDILAKWLVKSKVTGLDLGFNDLRGKLTTFSDAVWQKIQSNEVKNVFKYLSLNDTSLEVEEGATSETNEVLRLLSILCYSEDLKFLDLSNNPKCFPHCLDTLVKCLPVFVNLVRIHLDNEQLTSTNIIMLAEALPLCSRLIHFSMLGTPLDLASCKALAEAFRRSTSLLTLDVNYVYMPDNIKEKITMYSMRNMQNELRKVNSENEADGKATDGFHLSNLQQELSELLTENYEADSTKNADIFITRIEQIRSKISRVVEDLFNLKVQGQLNLEGKETLIRLCFLDRTLEKGGRLLKNKHHHHHNHLSGQKLVTADNASDSPETPDASNSTFFDRLKNSGASLTTQVPPGLASTRVTKSGHSALLPFGSVEIEKSDNNAEEAVAFSDSKAKTELISPEILKQDANNDQLKDVAPSRIDRDALVRAAASLDSDQVKDFMLTNDVSQVISAIDELHSKGYHLHHIFKKHEGGSDEGSSKSSDTDTNASKGSSDVLSGQNTDDSSTKKSSYPKDGESFDKFLKSKEFEAMDAAYDQVLDSLQKVRGGPTGKLEE</sequence>
<reference evidence="2 3" key="1">
    <citation type="journal article" date="2011" name="Proc. Natl. Acad. Sci. U.S.A.">
        <title>Evolutionary erosion of yeast sex chromosomes by mating-type switching accidents.</title>
        <authorList>
            <person name="Gordon J.L."/>
            <person name="Armisen D."/>
            <person name="Proux-Wera E."/>
            <person name="Oheigeartaigh S.S."/>
            <person name="Byrne K.P."/>
            <person name="Wolfe K.H."/>
        </authorList>
    </citation>
    <scope>NUCLEOTIDE SEQUENCE [LARGE SCALE GENOMIC DNA]</scope>
    <source>
        <strain evidence="3">ATCC 76901 / BCRC 22586 / CBS 4309 / NBRC 1992 / NRRL Y-12630</strain>
    </source>
</reference>
<dbReference type="InParanoid" id="G0V5F4"/>
<reference key="2">
    <citation type="submission" date="2011-08" db="EMBL/GenBank/DDBJ databases">
        <title>Genome sequence of Naumovozyma castellii.</title>
        <authorList>
            <person name="Gordon J.L."/>
            <person name="Armisen D."/>
            <person name="Proux-Wera E."/>
            <person name="OhEigeartaigh S.S."/>
            <person name="Byrne K.P."/>
            <person name="Wolfe K.H."/>
        </authorList>
    </citation>
    <scope>NUCLEOTIDE SEQUENCE</scope>
    <source>
        <strain>Type strain:CBS 4309</strain>
    </source>
</reference>
<feature type="region of interest" description="Disordered" evidence="1">
    <location>
        <begin position="1338"/>
        <end position="1385"/>
    </location>
</feature>
<feature type="region of interest" description="Disordered" evidence="1">
    <location>
        <begin position="314"/>
        <end position="371"/>
    </location>
</feature>
<dbReference type="GO" id="GO:0005874">
    <property type="term" value="C:microtubule"/>
    <property type="evidence" value="ECO:0007669"/>
    <property type="project" value="EnsemblFungi"/>
</dbReference>
<feature type="region of interest" description="Disordered" evidence="1">
    <location>
        <begin position="26"/>
        <end position="266"/>
    </location>
</feature>
<dbReference type="HOGENOM" id="CLU_004492_1_0_1"/>
<dbReference type="Gene3D" id="3.80.10.10">
    <property type="entry name" value="Ribonuclease Inhibitor"/>
    <property type="match status" value="1"/>
</dbReference>
<dbReference type="GO" id="GO:0031505">
    <property type="term" value="P:fungal-type cell wall organization"/>
    <property type="evidence" value="ECO:0007669"/>
    <property type="project" value="EnsemblFungi"/>
</dbReference>
<dbReference type="OMA" id="TNTYFND"/>